<dbReference type="Proteomes" id="UP000677918">
    <property type="component" value="Unassembled WGS sequence"/>
</dbReference>
<dbReference type="Gene3D" id="1.10.3210.10">
    <property type="entry name" value="Hypothetical protein af1432"/>
    <property type="match status" value="1"/>
</dbReference>
<evidence type="ECO:0008006" key="4">
    <source>
        <dbReference type="Google" id="ProtNLM"/>
    </source>
</evidence>
<dbReference type="Pfam" id="PF12917">
    <property type="entry name" value="YfbR-like"/>
    <property type="match status" value="1"/>
</dbReference>
<comment type="caution">
    <text evidence="2">The sequence shown here is derived from an EMBL/GenBank/DDBJ whole genome shotgun (WGS) entry which is preliminary data.</text>
</comment>
<sequence>MEHYAFPALLYRMKDIHRWSLMRNTQQESVALHSYYVAVWTHLLCTIGNVVYGKSLPVEQIASRALFHDATEVFVGDVAQPVKHSNPGILQHFRDIERAAAERMADMLPDGLQEVYRPLISPDKGSYDHYVKAADLLDAYLKCVSELSAGNQEFKVAKQQIEDQLKRLELEEVDYFLQQMAPAFEKTIDELSI</sequence>
<evidence type="ECO:0000256" key="1">
    <source>
        <dbReference type="SAM" id="Coils"/>
    </source>
</evidence>
<evidence type="ECO:0000313" key="3">
    <source>
        <dbReference type="Proteomes" id="UP000677918"/>
    </source>
</evidence>
<dbReference type="EMBL" id="BOVK01000036">
    <property type="protein sequence ID" value="GIQ69847.1"/>
    <property type="molecule type" value="Genomic_DNA"/>
</dbReference>
<organism evidence="2 3">
    <name type="scientific">Xylanibacillus composti</name>
    <dbReference type="NCBI Taxonomy" id="1572762"/>
    <lineage>
        <taxon>Bacteria</taxon>
        <taxon>Bacillati</taxon>
        <taxon>Bacillota</taxon>
        <taxon>Bacilli</taxon>
        <taxon>Bacillales</taxon>
        <taxon>Paenibacillaceae</taxon>
        <taxon>Xylanibacillus</taxon>
    </lineage>
</organism>
<dbReference type="NCBIfam" id="NF003009">
    <property type="entry name" value="PRK03826.1"/>
    <property type="match status" value="1"/>
</dbReference>
<keyword evidence="3" id="KW-1185">Reference proteome</keyword>
<gene>
    <name evidence="2" type="ORF">XYCOK13_26710</name>
</gene>
<dbReference type="SUPFAM" id="SSF109604">
    <property type="entry name" value="HD-domain/PDEase-like"/>
    <property type="match status" value="1"/>
</dbReference>
<dbReference type="AlphaFoldDB" id="A0A8J4M3B7"/>
<protein>
    <recommendedName>
        <fullName evidence="4">5'-deoxynucleotidase</fullName>
    </recommendedName>
</protein>
<evidence type="ECO:0000313" key="2">
    <source>
        <dbReference type="EMBL" id="GIQ69847.1"/>
    </source>
</evidence>
<feature type="coiled-coil region" evidence="1">
    <location>
        <begin position="151"/>
        <end position="178"/>
    </location>
</feature>
<dbReference type="RefSeq" id="WP_213412634.1">
    <property type="nucleotide sequence ID" value="NZ_BOVK01000036.1"/>
</dbReference>
<keyword evidence="1" id="KW-0175">Coiled coil</keyword>
<name>A0A8J4M3B7_9BACL</name>
<proteinExistence type="predicted"/>
<accession>A0A8J4M3B7</accession>
<reference evidence="2" key="1">
    <citation type="submission" date="2021-04" db="EMBL/GenBank/DDBJ databases">
        <title>Draft genome sequence of Xylanibacillus composti strain K13.</title>
        <authorList>
            <person name="Uke A."/>
            <person name="Chhe C."/>
            <person name="Baramee S."/>
            <person name="Kosugi A."/>
        </authorList>
    </citation>
    <scope>NUCLEOTIDE SEQUENCE</scope>
    <source>
        <strain evidence="2">K13</strain>
    </source>
</reference>